<evidence type="ECO:0000256" key="1">
    <source>
        <dbReference type="SAM" id="MobiDB-lite"/>
    </source>
</evidence>
<accession>A0A3N4JCQ0</accession>
<dbReference type="AlphaFoldDB" id="A0A3N4JCQ0"/>
<evidence type="ECO:0000313" key="2">
    <source>
        <dbReference type="EMBL" id="RPA96012.1"/>
    </source>
</evidence>
<evidence type="ECO:0000313" key="3">
    <source>
        <dbReference type="Proteomes" id="UP000276215"/>
    </source>
</evidence>
<sequence length="64" mass="7192">MLWCGTIGSLVDQANFGDKGGSITFLQHGKSITKINHRRLKENLEKSQGKEKRKEVCKSHNLPV</sequence>
<gene>
    <name evidence="2" type="ORF">L873DRAFT_1812112</name>
</gene>
<proteinExistence type="predicted"/>
<reference evidence="2 3" key="1">
    <citation type="journal article" date="2018" name="Nat. Ecol. Evol.">
        <title>Pezizomycetes genomes reveal the molecular basis of ectomycorrhizal truffle lifestyle.</title>
        <authorList>
            <person name="Murat C."/>
            <person name="Payen T."/>
            <person name="Noel B."/>
            <person name="Kuo A."/>
            <person name="Morin E."/>
            <person name="Chen J."/>
            <person name="Kohler A."/>
            <person name="Krizsan K."/>
            <person name="Balestrini R."/>
            <person name="Da Silva C."/>
            <person name="Montanini B."/>
            <person name="Hainaut M."/>
            <person name="Levati E."/>
            <person name="Barry K.W."/>
            <person name="Belfiori B."/>
            <person name="Cichocki N."/>
            <person name="Clum A."/>
            <person name="Dockter R.B."/>
            <person name="Fauchery L."/>
            <person name="Guy J."/>
            <person name="Iotti M."/>
            <person name="Le Tacon F."/>
            <person name="Lindquist E.A."/>
            <person name="Lipzen A."/>
            <person name="Malagnac F."/>
            <person name="Mello A."/>
            <person name="Molinier V."/>
            <person name="Miyauchi S."/>
            <person name="Poulain J."/>
            <person name="Riccioni C."/>
            <person name="Rubini A."/>
            <person name="Sitrit Y."/>
            <person name="Splivallo R."/>
            <person name="Traeger S."/>
            <person name="Wang M."/>
            <person name="Zifcakova L."/>
            <person name="Wipf D."/>
            <person name="Zambonelli A."/>
            <person name="Paolocci F."/>
            <person name="Nowrousian M."/>
            <person name="Ottonello S."/>
            <person name="Baldrian P."/>
            <person name="Spatafora J.W."/>
            <person name="Henrissat B."/>
            <person name="Nagy L.G."/>
            <person name="Aury J.M."/>
            <person name="Wincker P."/>
            <person name="Grigoriev I.V."/>
            <person name="Bonfante P."/>
            <person name="Martin F.M."/>
        </authorList>
    </citation>
    <scope>NUCLEOTIDE SEQUENCE [LARGE SCALE GENOMIC DNA]</scope>
    <source>
        <strain evidence="2 3">120613-1</strain>
    </source>
</reference>
<feature type="region of interest" description="Disordered" evidence="1">
    <location>
        <begin position="38"/>
        <end position="64"/>
    </location>
</feature>
<dbReference type="Proteomes" id="UP000276215">
    <property type="component" value="Unassembled WGS sequence"/>
</dbReference>
<feature type="compositionally biased region" description="Basic and acidic residues" evidence="1">
    <location>
        <begin position="41"/>
        <end position="58"/>
    </location>
</feature>
<name>A0A3N4JCQ0_9PEZI</name>
<keyword evidence="3" id="KW-1185">Reference proteome</keyword>
<protein>
    <submittedName>
        <fullName evidence="2">Uncharacterized protein</fullName>
    </submittedName>
</protein>
<dbReference type="EMBL" id="ML120419">
    <property type="protein sequence ID" value="RPA96012.1"/>
    <property type="molecule type" value="Genomic_DNA"/>
</dbReference>
<organism evidence="2 3">
    <name type="scientific">Choiromyces venosus 120613-1</name>
    <dbReference type="NCBI Taxonomy" id="1336337"/>
    <lineage>
        <taxon>Eukaryota</taxon>
        <taxon>Fungi</taxon>
        <taxon>Dikarya</taxon>
        <taxon>Ascomycota</taxon>
        <taxon>Pezizomycotina</taxon>
        <taxon>Pezizomycetes</taxon>
        <taxon>Pezizales</taxon>
        <taxon>Tuberaceae</taxon>
        <taxon>Choiromyces</taxon>
    </lineage>
</organism>